<name>A0A3B6VIJ0_BRAPL</name>
<reference evidence="2 3" key="1">
    <citation type="journal article" date="2013" name="Genome Announc.">
        <title>Complete Genome Sequence of the Porcine Strain Brachyspira pilosicoli P43/6/78(T.).</title>
        <authorList>
            <person name="Lin C."/>
            <person name="den Bakker H.C."/>
            <person name="Suzuki H."/>
            <person name="Lefebure T."/>
            <person name="Ponnala L."/>
            <person name="Sun Q."/>
            <person name="Stanhope M.J."/>
            <person name="Wiedmann M."/>
            <person name="Duhamel G.E."/>
        </authorList>
    </citation>
    <scope>NUCLEOTIDE SEQUENCE [LARGE SCALE GENOMIC DNA]</scope>
    <source>
        <strain evidence="2 3">P43/6/78</strain>
    </source>
</reference>
<dbReference type="InterPro" id="IPR048770">
    <property type="entry name" value="SoFic-like_C"/>
</dbReference>
<sequence length="323" mass="38671">MLKCIAMNRNFNIEIFDNINILKELAKTWNVFLHFRICCVSLKNSEYLLSILSSIVNKNYSYKNVEALSNNMINEYNSKHADFYLINKYINKDYNNKVLSEIVSSIEGKEVYITEDYNKDIEYLDNLDLDPILKLLVFQRISYDYLKNYKNCINIFKIIFNLYSKRIKLLDNPILYPDAFFQINMVDHFNHESVIIYLKFLRDICLYGMETINFVYDNLNILKSKLDKDKKFKSILKTKSFFIIFMTPYIKIVDLMELFKWKRDKAARLLLRLKNEGLFFELKIKKEKLYINKYLIDLFAKGKHNKPDDFLSKKTATKKIKES</sequence>
<evidence type="ECO:0000313" key="2">
    <source>
        <dbReference type="EMBL" id="AGA65608.1"/>
    </source>
</evidence>
<dbReference type="Proteomes" id="UP000010793">
    <property type="component" value="Chromosome"/>
</dbReference>
<dbReference type="RefSeq" id="WP_015273918.1">
    <property type="nucleotide sequence ID" value="NC_019908.1"/>
</dbReference>
<feature type="domain" description="Adenylyltransferase SoFic-like C-terminal" evidence="1">
    <location>
        <begin position="243"/>
        <end position="294"/>
    </location>
</feature>
<dbReference type="KEGG" id="bpip:BPP43_01300"/>
<accession>A0A3B6VIJ0</accession>
<evidence type="ECO:0000313" key="3">
    <source>
        <dbReference type="Proteomes" id="UP000010793"/>
    </source>
</evidence>
<evidence type="ECO:0000259" key="1">
    <source>
        <dbReference type="Pfam" id="PF21248"/>
    </source>
</evidence>
<gene>
    <name evidence="2" type="ORF">BPP43_01300</name>
</gene>
<dbReference type="Pfam" id="PF21248">
    <property type="entry name" value="SoFic-like_C"/>
    <property type="match status" value="1"/>
</dbReference>
<keyword evidence="3" id="KW-1185">Reference proteome</keyword>
<organism evidence="2 3">
    <name type="scientific">Brachyspira pilosicoli P43/6/78</name>
    <dbReference type="NCBI Taxonomy" id="1042417"/>
    <lineage>
        <taxon>Bacteria</taxon>
        <taxon>Pseudomonadati</taxon>
        <taxon>Spirochaetota</taxon>
        <taxon>Spirochaetia</taxon>
        <taxon>Brachyspirales</taxon>
        <taxon>Brachyspiraceae</taxon>
        <taxon>Brachyspira</taxon>
    </lineage>
</organism>
<proteinExistence type="predicted"/>
<protein>
    <recommendedName>
        <fullName evidence="1">Adenylyltransferase SoFic-like C-terminal domain-containing protein</fullName>
    </recommendedName>
</protein>
<dbReference type="EMBL" id="CP002873">
    <property type="protein sequence ID" value="AGA65608.1"/>
    <property type="molecule type" value="Genomic_DNA"/>
</dbReference>
<dbReference type="AlphaFoldDB" id="A0A3B6VIJ0"/>